<protein>
    <recommendedName>
        <fullName evidence="4">Lipoprotein</fullName>
    </recommendedName>
</protein>
<gene>
    <name evidence="2" type="ORF">J0M35_04245</name>
</gene>
<evidence type="ECO:0000313" key="2">
    <source>
        <dbReference type="EMBL" id="MBN8659548.1"/>
    </source>
</evidence>
<feature type="chain" id="PRO_5035267787" description="Lipoprotein" evidence="1">
    <location>
        <begin position="25"/>
        <end position="138"/>
    </location>
</feature>
<reference evidence="2" key="1">
    <citation type="submission" date="2021-02" db="EMBL/GenBank/DDBJ databases">
        <title>Genome-Resolved Metagenomics of a Microbial Community Performing Photosynthetic Biological Nutrient Removal.</title>
        <authorList>
            <person name="Mcdaniel E.A."/>
        </authorList>
    </citation>
    <scope>NUCLEOTIDE SEQUENCE</scope>
    <source>
        <strain evidence="2">UWPOB_OBS1</strain>
    </source>
</reference>
<evidence type="ECO:0000313" key="3">
    <source>
        <dbReference type="Proteomes" id="UP000664277"/>
    </source>
</evidence>
<name>A0A8J7TM13_9BACT</name>
<evidence type="ECO:0008006" key="4">
    <source>
        <dbReference type="Google" id="ProtNLM"/>
    </source>
</evidence>
<dbReference type="AlphaFoldDB" id="A0A8J7TM13"/>
<organism evidence="2 3">
    <name type="scientific">Candidatus Obscuribacter phosphatis</name>
    <dbReference type="NCBI Taxonomy" id="1906157"/>
    <lineage>
        <taxon>Bacteria</taxon>
        <taxon>Bacillati</taxon>
        <taxon>Candidatus Melainabacteria</taxon>
        <taxon>Candidatus Obscuribacterales</taxon>
        <taxon>Candidatus Obscuribacteraceae</taxon>
        <taxon>Candidatus Obscuribacter</taxon>
    </lineage>
</organism>
<evidence type="ECO:0000256" key="1">
    <source>
        <dbReference type="SAM" id="SignalP"/>
    </source>
</evidence>
<keyword evidence="1" id="KW-0732">Signal</keyword>
<proteinExistence type="predicted"/>
<dbReference type="EMBL" id="JAFLCK010000004">
    <property type="protein sequence ID" value="MBN8659548.1"/>
    <property type="molecule type" value="Genomic_DNA"/>
</dbReference>
<sequence length="138" mass="14889">MTKKVLGKLILSALVAAAYLPAVAPEAQAIDYEAKPVNWVLQAPVRTVGAVSGALFTGAVSGPIDDGYHWFLKGTNHVAEKFGDEKGWGQRMAAVPIGGSTGLVLGSAHGVYRGFFHGWKKGWEKPFSRWSFLTMEEK</sequence>
<accession>A0A8J7TM13</accession>
<comment type="caution">
    <text evidence="2">The sequence shown here is derived from an EMBL/GenBank/DDBJ whole genome shotgun (WGS) entry which is preliminary data.</text>
</comment>
<dbReference type="Proteomes" id="UP000664277">
    <property type="component" value="Unassembled WGS sequence"/>
</dbReference>
<feature type="signal peptide" evidence="1">
    <location>
        <begin position="1"/>
        <end position="24"/>
    </location>
</feature>